<dbReference type="Proteomes" id="UP000003020">
    <property type="component" value="Unassembled WGS sequence"/>
</dbReference>
<feature type="domain" description="DUF8175" evidence="3">
    <location>
        <begin position="96"/>
        <end position="271"/>
    </location>
</feature>
<reference evidence="4 5" key="1">
    <citation type="submission" date="2010-08" db="EMBL/GenBank/DDBJ databases">
        <authorList>
            <person name="Muzny D."/>
            <person name="Qin X."/>
            <person name="Buhay C."/>
            <person name="Dugan-Rocha S."/>
            <person name="Ding Y."/>
            <person name="Chen G."/>
            <person name="Hawes A."/>
            <person name="Holder M."/>
            <person name="Jhangiani S."/>
            <person name="Johnson A."/>
            <person name="Khan Z."/>
            <person name="Li Z."/>
            <person name="Liu W."/>
            <person name="Liu X."/>
            <person name="Perez L."/>
            <person name="Shen H."/>
            <person name="Wang Q."/>
            <person name="Watt J."/>
            <person name="Xi L."/>
            <person name="Xin Y."/>
            <person name="Zhou J."/>
            <person name="Deng J."/>
            <person name="Jiang H."/>
            <person name="Liu Y."/>
            <person name="Qu J."/>
            <person name="Song X.-Z."/>
            <person name="Zhang L."/>
            <person name="Villasana D."/>
            <person name="Johnson A."/>
            <person name="Liu J."/>
            <person name="Liyanage D."/>
            <person name="Lorensuhewa L."/>
            <person name="Robinson T."/>
            <person name="Song A."/>
            <person name="Song B.-B."/>
            <person name="Dinh H."/>
            <person name="Thornton R."/>
            <person name="Coyle M."/>
            <person name="Francisco L."/>
            <person name="Jackson L."/>
            <person name="Javaid M."/>
            <person name="Korchina V."/>
            <person name="Kovar C."/>
            <person name="Mata R."/>
            <person name="Mathew T."/>
            <person name="Ngo R."/>
            <person name="Nguyen L."/>
            <person name="Nguyen N."/>
            <person name="Okwuonu G."/>
            <person name="Ongeri F."/>
            <person name="Pham C."/>
            <person name="Simmons D."/>
            <person name="Wilczek-Boney K."/>
            <person name="Hale W."/>
            <person name="Jakkamsetti A."/>
            <person name="Pham P."/>
            <person name="Ruth R."/>
            <person name="San Lucas F."/>
            <person name="Warren J."/>
            <person name="Zhang J."/>
            <person name="Zhao Z."/>
            <person name="Zhou C."/>
            <person name="Zhu D."/>
            <person name="Lee S."/>
            <person name="Bess C."/>
            <person name="Blankenburg K."/>
            <person name="Forbes L."/>
            <person name="Fu Q."/>
            <person name="Gubbala S."/>
            <person name="Hirani K."/>
            <person name="Jayaseelan J.C."/>
            <person name="Lara F."/>
            <person name="Munidasa M."/>
            <person name="Palculict T."/>
            <person name="Patil S."/>
            <person name="Pu L.-L."/>
            <person name="Saada N."/>
            <person name="Tang L."/>
            <person name="Weissenberger G."/>
            <person name="Zhu Y."/>
            <person name="Hemphill L."/>
            <person name="Shang Y."/>
            <person name="Youmans B."/>
            <person name="Ayvaz T."/>
            <person name="Ross M."/>
            <person name="Santibanez J."/>
            <person name="Aqrawi P."/>
            <person name="Gross S."/>
            <person name="Joshi V."/>
            <person name="Fowler G."/>
            <person name="Nazareth L."/>
            <person name="Reid J."/>
            <person name="Worley K."/>
            <person name="Petrosino J."/>
            <person name="Highlander S."/>
            <person name="Gibbs R."/>
        </authorList>
    </citation>
    <scope>NUCLEOTIDE SEQUENCE [LARGE SCALE GENOMIC DNA]</scope>
    <source>
        <strain evidence="4 5">ATCC 33035</strain>
    </source>
</reference>
<evidence type="ECO:0000313" key="4">
    <source>
        <dbReference type="EMBL" id="EFQ79365.1"/>
    </source>
</evidence>
<dbReference type="eggNOG" id="ENOG5030MM6">
    <property type="taxonomic scope" value="Bacteria"/>
</dbReference>
<dbReference type="EMBL" id="ABYQ02000015">
    <property type="protein sequence ID" value="EFQ79365.1"/>
    <property type="molecule type" value="Genomic_DNA"/>
</dbReference>
<evidence type="ECO:0000256" key="2">
    <source>
        <dbReference type="SAM" id="Phobius"/>
    </source>
</evidence>
<accession>E2S777</accession>
<feature type="compositionally biased region" description="Basic and acidic residues" evidence="1">
    <location>
        <begin position="34"/>
        <end position="43"/>
    </location>
</feature>
<dbReference type="AlphaFoldDB" id="E2S777"/>
<keyword evidence="5" id="KW-1185">Reference proteome</keyword>
<keyword evidence="2" id="KW-1133">Transmembrane helix</keyword>
<dbReference type="HOGENOM" id="CLU_1010890_0_0_11"/>
<sequence length="275" mass="30247">METKSSRKIWAIVIAIIVLVIAIVAAFFIGKETNHEESPREESQEMNNDESGDSNEKSQEDLSAAEWSEDTSDVFGRSIKTPASKVGKPLGQVKEQDSLQCEVNSPEKLTIERTHDMQTLWSEDLGPGAVTKDGVPEKYAHTAEAAMLAAWNSNAYLYRGGDLATAAVKTNFTGENAEKLGAELEKSPANTDEKATRRAAPQAFKITSCGDDRVIGDLALPLPTDENGDTDNPTWIVVRMSAVWQEDDWKTELESVKQPANKQIANLDGWSEWSF</sequence>
<dbReference type="OrthoDB" id="4428031at2"/>
<keyword evidence="2" id="KW-0812">Transmembrane</keyword>
<keyword evidence="2" id="KW-0472">Membrane</keyword>
<proteinExistence type="predicted"/>
<feature type="transmembrane region" description="Helical" evidence="2">
    <location>
        <begin position="9"/>
        <end position="30"/>
    </location>
</feature>
<dbReference type="InterPro" id="IPR058488">
    <property type="entry name" value="DUF8175"/>
</dbReference>
<comment type="caution">
    <text evidence="4">The sequence shown here is derived from an EMBL/GenBank/DDBJ whole genome shotgun (WGS) entry which is preliminary data.</text>
</comment>
<feature type="region of interest" description="Disordered" evidence="1">
    <location>
        <begin position="34"/>
        <end position="105"/>
    </location>
</feature>
<gene>
    <name evidence="4" type="ORF">HMPREF0305_12379</name>
</gene>
<dbReference type="Pfam" id="PF26526">
    <property type="entry name" value="DUF8175"/>
    <property type="match status" value="1"/>
</dbReference>
<evidence type="ECO:0000259" key="3">
    <source>
        <dbReference type="Pfam" id="PF26526"/>
    </source>
</evidence>
<evidence type="ECO:0000256" key="1">
    <source>
        <dbReference type="SAM" id="MobiDB-lite"/>
    </source>
</evidence>
<evidence type="ECO:0000313" key="5">
    <source>
        <dbReference type="Proteomes" id="UP000003020"/>
    </source>
</evidence>
<protein>
    <recommendedName>
        <fullName evidence="3">DUF8175 domain-containing protein</fullName>
    </recommendedName>
</protein>
<organism evidence="4 5">
    <name type="scientific">Corynebacterium pseudogenitalium ATCC 33035</name>
    <dbReference type="NCBI Taxonomy" id="525264"/>
    <lineage>
        <taxon>Bacteria</taxon>
        <taxon>Bacillati</taxon>
        <taxon>Actinomycetota</taxon>
        <taxon>Actinomycetes</taxon>
        <taxon>Mycobacteriales</taxon>
        <taxon>Corynebacteriaceae</taxon>
        <taxon>Corynebacterium</taxon>
    </lineage>
</organism>
<name>E2S777_9CORY</name>
<dbReference type="RefSeq" id="WP_005326115.1">
    <property type="nucleotide sequence ID" value="NZ_GL542881.1"/>
</dbReference>